<evidence type="ECO:0000313" key="5">
    <source>
        <dbReference type="EMBL" id="CDN87739.1"/>
    </source>
</evidence>
<keyword evidence="1 4" id="KW-0732">Signal</keyword>
<gene>
    <name evidence="5" type="ORF">BN948_02164</name>
</gene>
<dbReference type="InterPro" id="IPR013517">
    <property type="entry name" value="FG-GAP"/>
</dbReference>
<reference evidence="6" key="1">
    <citation type="submission" date="2014-11" db="EMBL/GenBank/DDBJ databases">
        <title>Draft genome sequence of Hydrogenophaga intermedia S1.</title>
        <authorList>
            <person name="Gan H.M."/>
            <person name="Chew T.H."/>
            <person name="Stolz A."/>
        </authorList>
    </citation>
    <scope>NUCLEOTIDE SEQUENCE [LARGE SCALE GENOMIC DNA]</scope>
    <source>
        <strain evidence="6">S1</strain>
    </source>
</reference>
<dbReference type="AlphaFoldDB" id="A0A1L1PJ02"/>
<evidence type="ECO:0000256" key="3">
    <source>
        <dbReference type="ARBA" id="ARBA00023180"/>
    </source>
</evidence>
<organism evidence="5 6">
    <name type="scientific">Hydrogenophaga intermedia</name>
    <dbReference type="NCBI Taxonomy" id="65786"/>
    <lineage>
        <taxon>Bacteria</taxon>
        <taxon>Pseudomonadati</taxon>
        <taxon>Pseudomonadota</taxon>
        <taxon>Betaproteobacteria</taxon>
        <taxon>Burkholderiales</taxon>
        <taxon>Comamonadaceae</taxon>
        <taxon>Hydrogenophaga</taxon>
    </lineage>
</organism>
<dbReference type="Gene3D" id="2.130.10.130">
    <property type="entry name" value="Integrin alpha, N-terminal"/>
    <property type="match status" value="5"/>
</dbReference>
<proteinExistence type="predicted"/>
<dbReference type="PANTHER" id="PTHR36220:SF1">
    <property type="entry name" value="GAMMA TUBULIN COMPLEX COMPONENT C-TERMINAL DOMAIN-CONTAINING PROTEIN"/>
    <property type="match status" value="1"/>
</dbReference>
<dbReference type="Proteomes" id="UP000028878">
    <property type="component" value="Unassembled WGS sequence"/>
</dbReference>
<evidence type="ECO:0000256" key="2">
    <source>
        <dbReference type="ARBA" id="ARBA00022737"/>
    </source>
</evidence>
<keyword evidence="5" id="KW-0401">Integrin</keyword>
<dbReference type="Pfam" id="PF14312">
    <property type="entry name" value="FG-GAP_2"/>
    <property type="match status" value="5"/>
</dbReference>
<dbReference type="InterPro" id="IPR013519">
    <property type="entry name" value="Int_alpha_beta-p"/>
</dbReference>
<dbReference type="PROSITE" id="PS51257">
    <property type="entry name" value="PROKAR_LIPOPROTEIN"/>
    <property type="match status" value="1"/>
</dbReference>
<evidence type="ECO:0000256" key="4">
    <source>
        <dbReference type="SAM" id="SignalP"/>
    </source>
</evidence>
<sequence precursor="true">MDTFKRRLAVALMGTLAGLLFACGGGGGGTTSASSSPPAPSAATLSLVLQGTKTFHFSWAPTSVATGYVLLEDADGSSDYTPVARLPAEASAYDHEVFLPARVNARYVLQACNVGACADSAAVSVSGTLAGAVGYVKASAQELDGGFGVSVALSGDGRTMAVGMPLDDSNARGIGTGGDAANNGAENSGAVYLFARTSDGWSQQAYVKASNTGAHDHFGEQVDLSADGNVLAVGARNEDSGTTGVNSQGQSNDGAAQSGAVYLFRRHGAAWNQEAYVKALNTEAGDQFGGSLALAADGKTLAVGAPFEDGAGRGLGGDEASNGAAESGAVYVFMHNGIAWMQQAYIKSSNADAGDHFGADVALSADGKLLAASAVGESGFAGNVSPSNPADNAAPAAGAVYVFRRSGAIWTEEAYLKAPNGEAHDAFGTRIALSGDGTTLAIGADGEDAFAQGVNGDGFNNAALDSGAVYVLTNTGAGWAHQAYLKSSNAEAGDRFGTGLALSFDGNALAVGTSTESSLAPGLNGNQSDNSASASGAAYVFVRRGGTWSQQAYVKAPNPGANDQFGASVALGGDAGQALTLAVGAGGEESQATGINGDQTDNSLRSGAVYLY</sequence>
<keyword evidence="3" id="KW-0325">Glycoprotein</keyword>
<dbReference type="EMBL" id="CCAE010000014">
    <property type="protein sequence ID" value="CDN87739.1"/>
    <property type="molecule type" value="Genomic_DNA"/>
</dbReference>
<dbReference type="SMART" id="SM00191">
    <property type="entry name" value="Int_alpha"/>
    <property type="match status" value="7"/>
</dbReference>
<dbReference type="RefSeq" id="WP_009518922.1">
    <property type="nucleotide sequence ID" value="NZ_CCAE010000014.1"/>
</dbReference>
<protein>
    <submittedName>
        <fullName evidence="5">Integrin alpha beta-propellor repeat-containing protein</fullName>
    </submittedName>
</protein>
<feature type="chain" id="PRO_5009681540" evidence="4">
    <location>
        <begin position="23"/>
        <end position="612"/>
    </location>
</feature>
<dbReference type="SUPFAM" id="SSF69322">
    <property type="entry name" value="Tricorn protease domain 2"/>
    <property type="match status" value="1"/>
</dbReference>
<evidence type="ECO:0000313" key="6">
    <source>
        <dbReference type="Proteomes" id="UP000028878"/>
    </source>
</evidence>
<name>A0A1L1PJ02_HYDIT</name>
<keyword evidence="6" id="KW-1185">Reference proteome</keyword>
<dbReference type="PANTHER" id="PTHR36220">
    <property type="entry name" value="UNNAMED PRODUCT"/>
    <property type="match status" value="1"/>
</dbReference>
<dbReference type="InterPro" id="IPR028994">
    <property type="entry name" value="Integrin_alpha_N"/>
</dbReference>
<evidence type="ECO:0000256" key="1">
    <source>
        <dbReference type="ARBA" id="ARBA00022729"/>
    </source>
</evidence>
<accession>A0A1L1PJ02</accession>
<dbReference type="GO" id="GO:0007229">
    <property type="term" value="P:integrin-mediated signaling pathway"/>
    <property type="evidence" value="ECO:0007669"/>
    <property type="project" value="UniProtKB-KW"/>
</dbReference>
<feature type="signal peptide" evidence="4">
    <location>
        <begin position="1"/>
        <end position="22"/>
    </location>
</feature>
<keyword evidence="2" id="KW-0677">Repeat</keyword>